<accession>A0A8S8XDT8</accession>
<proteinExistence type="inferred from homology"/>
<dbReference type="HAMAP" id="MF_00386">
    <property type="entry name" value="UPF0161_YidD"/>
    <property type="match status" value="1"/>
</dbReference>
<dbReference type="AlphaFoldDB" id="A0A8S8XDT8"/>
<dbReference type="EMBL" id="BOPV01000001">
    <property type="protein sequence ID" value="GIL40009.1"/>
    <property type="molecule type" value="Genomic_DNA"/>
</dbReference>
<dbReference type="Proteomes" id="UP000681075">
    <property type="component" value="Unassembled WGS sequence"/>
</dbReference>
<dbReference type="SMART" id="SM01234">
    <property type="entry name" value="Haemolytic"/>
    <property type="match status" value="1"/>
</dbReference>
<dbReference type="PANTHER" id="PTHR33383:SF1">
    <property type="entry name" value="MEMBRANE PROTEIN INSERTION EFFICIENCY FACTOR-RELATED"/>
    <property type="match status" value="1"/>
</dbReference>
<keyword evidence="1" id="KW-0472">Membrane</keyword>
<comment type="subcellular location">
    <subcellularLocation>
        <location evidence="1">Cell membrane</location>
        <topology evidence="1">Peripheral membrane protein</topology>
        <orientation evidence="1">Cytoplasmic side</orientation>
    </subcellularLocation>
</comment>
<reference evidence="2" key="1">
    <citation type="submission" date="2021-02" db="EMBL/GenBank/DDBJ databases">
        <title>Genome sequence of Rhodospirillales sp. strain TMPK1 isolated from soil.</title>
        <authorList>
            <person name="Nakai R."/>
            <person name="Kusada H."/>
            <person name="Tamaki H."/>
        </authorList>
    </citation>
    <scope>NUCLEOTIDE SEQUENCE</scope>
    <source>
        <strain evidence="2">TMPK1</strain>
    </source>
</reference>
<keyword evidence="3" id="KW-1185">Reference proteome</keyword>
<protein>
    <recommendedName>
        <fullName evidence="1">Putative membrane protein insertion efficiency factor</fullName>
    </recommendedName>
</protein>
<dbReference type="PANTHER" id="PTHR33383">
    <property type="entry name" value="MEMBRANE PROTEIN INSERTION EFFICIENCY FACTOR-RELATED"/>
    <property type="match status" value="1"/>
</dbReference>
<dbReference type="Pfam" id="PF01809">
    <property type="entry name" value="YidD"/>
    <property type="match status" value="1"/>
</dbReference>
<dbReference type="RefSeq" id="WP_420243121.1">
    <property type="nucleotide sequence ID" value="NZ_BOPV01000001.1"/>
</dbReference>
<dbReference type="InterPro" id="IPR002696">
    <property type="entry name" value="Membr_insert_effic_factor_YidD"/>
</dbReference>
<comment type="function">
    <text evidence="1">Could be involved in insertion of integral membrane proteins into the membrane.</text>
</comment>
<organism evidence="2 3">
    <name type="scientific">Roseiterribacter gracilis</name>
    <dbReference type="NCBI Taxonomy" id="2812848"/>
    <lineage>
        <taxon>Bacteria</taxon>
        <taxon>Pseudomonadati</taxon>
        <taxon>Pseudomonadota</taxon>
        <taxon>Alphaproteobacteria</taxon>
        <taxon>Rhodospirillales</taxon>
        <taxon>Roseiterribacteraceae</taxon>
        <taxon>Roseiterribacter</taxon>
    </lineage>
</organism>
<evidence type="ECO:0000256" key="1">
    <source>
        <dbReference type="HAMAP-Rule" id="MF_00386"/>
    </source>
</evidence>
<comment type="caution">
    <text evidence="2">The sequence shown here is derived from an EMBL/GenBank/DDBJ whole genome shotgun (WGS) entry which is preliminary data.</text>
</comment>
<dbReference type="GO" id="GO:0005886">
    <property type="term" value="C:plasma membrane"/>
    <property type="evidence" value="ECO:0007669"/>
    <property type="project" value="UniProtKB-SubCell"/>
</dbReference>
<comment type="similarity">
    <text evidence="1">Belongs to the UPF0161 family.</text>
</comment>
<dbReference type="NCBIfam" id="TIGR00278">
    <property type="entry name" value="membrane protein insertion efficiency factor YidD"/>
    <property type="match status" value="1"/>
</dbReference>
<keyword evidence="1" id="KW-1003">Cell membrane</keyword>
<evidence type="ECO:0000313" key="2">
    <source>
        <dbReference type="EMBL" id="GIL40009.1"/>
    </source>
</evidence>
<gene>
    <name evidence="2" type="ORF">TMPK1_22460</name>
</gene>
<name>A0A8S8XDT8_9PROT</name>
<evidence type="ECO:0000313" key="3">
    <source>
        <dbReference type="Proteomes" id="UP000681075"/>
    </source>
</evidence>
<sequence>MSPFAAVLRIPIRAYQLLLSPMLGPNCRFEPTCSCYALGALEEHGALRGSWLALKRVSRCHPYGGAGFDPVPRKTV</sequence>